<dbReference type="Gene3D" id="3.90.1580.10">
    <property type="entry name" value="paralog of FGE (formylglycine-generating enzyme)"/>
    <property type="match status" value="1"/>
</dbReference>
<dbReference type="InterPro" id="IPR016187">
    <property type="entry name" value="CTDL_fold"/>
</dbReference>
<feature type="domain" description="Sulfatase-modifying factor enzyme-like" evidence="1">
    <location>
        <begin position="242"/>
        <end position="288"/>
    </location>
</feature>
<dbReference type="AlphaFoldDB" id="A0A382PU14"/>
<protein>
    <recommendedName>
        <fullName evidence="1">Sulfatase-modifying factor enzyme-like domain-containing protein</fullName>
    </recommendedName>
</protein>
<dbReference type="InterPro" id="IPR011990">
    <property type="entry name" value="TPR-like_helical_dom_sf"/>
</dbReference>
<name>A0A382PU14_9ZZZZ</name>
<feature type="non-terminal residue" evidence="2">
    <location>
        <position position="289"/>
    </location>
</feature>
<sequence length="289" mass="32463">MFSCLTRPYNLSLTKPYIKLINQGAAPMKIVQHIFKLLLSVHVVSLVIIFSSGNVLANVSELLVQGDNHRMNRDYILAEKSYTEALAKEPKNYRILKSLVEIKFALEKYAEAKPLAEKILSFRVMLQKKVKVFVIGESGALAGVISPKTRTPYHMAELVDETVISADSGQNNMRNYLDAKTKKEVPNYRLFFLESGKMKLVPKSEVKIEYVGVPRIDHESVQELYSKVQSKLIDLSGKPKNIEMVSVEGGCFDMGSDKGALLEGPIHKVCLSPFKIEKHEVTQKSFQSV</sequence>
<gene>
    <name evidence="2" type="ORF">METZ01_LOCUS328992</name>
</gene>
<dbReference type="SUPFAM" id="SSF48452">
    <property type="entry name" value="TPR-like"/>
    <property type="match status" value="1"/>
</dbReference>
<dbReference type="SUPFAM" id="SSF56436">
    <property type="entry name" value="C-type lectin-like"/>
    <property type="match status" value="1"/>
</dbReference>
<dbReference type="Pfam" id="PF03781">
    <property type="entry name" value="FGE-sulfatase"/>
    <property type="match status" value="1"/>
</dbReference>
<organism evidence="2">
    <name type="scientific">marine metagenome</name>
    <dbReference type="NCBI Taxonomy" id="408172"/>
    <lineage>
        <taxon>unclassified sequences</taxon>
        <taxon>metagenomes</taxon>
        <taxon>ecological metagenomes</taxon>
    </lineage>
</organism>
<dbReference type="InterPro" id="IPR005532">
    <property type="entry name" value="SUMF_dom"/>
</dbReference>
<accession>A0A382PU14</accession>
<dbReference type="InterPro" id="IPR042095">
    <property type="entry name" value="SUMF_sf"/>
</dbReference>
<evidence type="ECO:0000259" key="1">
    <source>
        <dbReference type="Pfam" id="PF03781"/>
    </source>
</evidence>
<evidence type="ECO:0000313" key="2">
    <source>
        <dbReference type="EMBL" id="SVC76138.1"/>
    </source>
</evidence>
<dbReference type="EMBL" id="UINC01109365">
    <property type="protein sequence ID" value="SVC76138.1"/>
    <property type="molecule type" value="Genomic_DNA"/>
</dbReference>
<reference evidence="2" key="1">
    <citation type="submission" date="2018-05" db="EMBL/GenBank/DDBJ databases">
        <authorList>
            <person name="Lanie J.A."/>
            <person name="Ng W.-L."/>
            <person name="Kazmierczak K.M."/>
            <person name="Andrzejewski T.M."/>
            <person name="Davidsen T.M."/>
            <person name="Wayne K.J."/>
            <person name="Tettelin H."/>
            <person name="Glass J.I."/>
            <person name="Rusch D."/>
            <person name="Podicherti R."/>
            <person name="Tsui H.-C.T."/>
            <person name="Winkler M.E."/>
        </authorList>
    </citation>
    <scope>NUCLEOTIDE SEQUENCE</scope>
</reference>
<proteinExistence type="predicted"/>
<dbReference type="Gene3D" id="1.25.40.10">
    <property type="entry name" value="Tetratricopeptide repeat domain"/>
    <property type="match status" value="1"/>
</dbReference>
<feature type="non-terminal residue" evidence="2">
    <location>
        <position position="1"/>
    </location>
</feature>